<dbReference type="InterPro" id="IPR003347">
    <property type="entry name" value="JmjC_dom"/>
</dbReference>
<dbReference type="Proteomes" id="UP000244855">
    <property type="component" value="Unassembled WGS sequence"/>
</dbReference>
<name>A0A2V1EDU9_9PLEO</name>
<dbReference type="EMBL" id="KZ805300">
    <property type="protein sequence ID" value="PVI08526.1"/>
    <property type="molecule type" value="Genomic_DNA"/>
</dbReference>
<feature type="domain" description="JmjC" evidence="1">
    <location>
        <begin position="125"/>
        <end position="289"/>
    </location>
</feature>
<dbReference type="PROSITE" id="PS51184">
    <property type="entry name" value="JMJC"/>
    <property type="match status" value="1"/>
</dbReference>
<dbReference type="PANTHER" id="PTHR12461">
    <property type="entry name" value="HYPOXIA-INDUCIBLE FACTOR 1 ALPHA INHIBITOR-RELATED"/>
    <property type="match status" value="1"/>
</dbReference>
<dbReference type="Gene3D" id="2.60.120.650">
    <property type="entry name" value="Cupin"/>
    <property type="match status" value="1"/>
</dbReference>
<sequence>MLFPRTGSPSRLKYILPSFIPRCRNIATTSNFREVVSIRGSTQDSISTEEPVVLKKWFNDIPAIKKWFCPVAADSSHHELDLGYLNQYGNTMVPLELTCLEGTRPVSFQRSEAPLSFLLMHMGTSDQSSLLYLAQCPLGDLPSGLQGDLPAPDLINRIGRGDIYSSSLWMGRAPTNTPLHRDPNPNLFVQLVGRKVVRLMEPDDGRQLYNQSRVGAGHANMRGEEMMVGKEMEQLDQAVWGEGAERLGAVRGVEAVLESGDALLIPLGWWHAVRGVGQGANASVNWWFR</sequence>
<keyword evidence="3" id="KW-1185">Reference proteome</keyword>
<gene>
    <name evidence="2" type="ORF">DM02DRAFT_4867</name>
</gene>
<proteinExistence type="predicted"/>
<dbReference type="OrthoDB" id="263283at2759"/>
<dbReference type="PANTHER" id="PTHR12461:SF105">
    <property type="entry name" value="HYPOXIA-INDUCIBLE FACTOR 1-ALPHA INHIBITOR"/>
    <property type="match status" value="1"/>
</dbReference>
<accession>A0A2V1EDU9</accession>
<dbReference type="InterPro" id="IPR041667">
    <property type="entry name" value="Cupin_8"/>
</dbReference>
<organism evidence="2 3">
    <name type="scientific">Periconia macrospinosa</name>
    <dbReference type="NCBI Taxonomy" id="97972"/>
    <lineage>
        <taxon>Eukaryota</taxon>
        <taxon>Fungi</taxon>
        <taxon>Dikarya</taxon>
        <taxon>Ascomycota</taxon>
        <taxon>Pezizomycotina</taxon>
        <taxon>Dothideomycetes</taxon>
        <taxon>Pleosporomycetidae</taxon>
        <taxon>Pleosporales</taxon>
        <taxon>Massarineae</taxon>
        <taxon>Periconiaceae</taxon>
        <taxon>Periconia</taxon>
    </lineage>
</organism>
<evidence type="ECO:0000259" key="1">
    <source>
        <dbReference type="PROSITE" id="PS51184"/>
    </source>
</evidence>
<evidence type="ECO:0000313" key="2">
    <source>
        <dbReference type="EMBL" id="PVI08526.1"/>
    </source>
</evidence>
<reference evidence="2 3" key="1">
    <citation type="journal article" date="2018" name="Sci. Rep.">
        <title>Comparative genomics provides insights into the lifestyle and reveals functional heterogeneity of dark septate endophytic fungi.</title>
        <authorList>
            <person name="Knapp D.G."/>
            <person name="Nemeth J.B."/>
            <person name="Barry K."/>
            <person name="Hainaut M."/>
            <person name="Henrissat B."/>
            <person name="Johnson J."/>
            <person name="Kuo A."/>
            <person name="Lim J.H.P."/>
            <person name="Lipzen A."/>
            <person name="Nolan M."/>
            <person name="Ohm R.A."/>
            <person name="Tamas L."/>
            <person name="Grigoriev I.V."/>
            <person name="Spatafora J.W."/>
            <person name="Nagy L.G."/>
            <person name="Kovacs G.M."/>
        </authorList>
    </citation>
    <scope>NUCLEOTIDE SEQUENCE [LARGE SCALE GENOMIC DNA]</scope>
    <source>
        <strain evidence="2 3">DSE2036</strain>
    </source>
</reference>
<evidence type="ECO:0000313" key="3">
    <source>
        <dbReference type="Proteomes" id="UP000244855"/>
    </source>
</evidence>
<dbReference type="AlphaFoldDB" id="A0A2V1EDU9"/>
<protein>
    <submittedName>
        <fullName evidence="2">Clavaminate synthase-like protein</fullName>
    </submittedName>
</protein>
<dbReference type="STRING" id="97972.A0A2V1EDU9"/>
<dbReference type="SUPFAM" id="SSF51197">
    <property type="entry name" value="Clavaminate synthase-like"/>
    <property type="match status" value="1"/>
</dbReference>
<dbReference type="Pfam" id="PF13621">
    <property type="entry name" value="Cupin_8"/>
    <property type="match status" value="1"/>
</dbReference>